<dbReference type="Proteomes" id="UP001608902">
    <property type="component" value="Unassembled WGS sequence"/>
</dbReference>
<gene>
    <name evidence="1" type="ORF">AB6A40_009682</name>
</gene>
<accession>A0ABD6ESP2</accession>
<keyword evidence="2" id="KW-1185">Reference proteome</keyword>
<protein>
    <submittedName>
        <fullName evidence="1">Uncharacterized protein</fullName>
    </submittedName>
</protein>
<sequence length="71" mass="8153">MGNHVCPHIWKRSRPIRLYHAKQYRLKVGPHYANSDRTERPGRVTVSAPLISVQGIRMRACTRSSSNAVFH</sequence>
<evidence type="ECO:0000313" key="2">
    <source>
        <dbReference type="Proteomes" id="UP001608902"/>
    </source>
</evidence>
<reference evidence="1 2" key="1">
    <citation type="submission" date="2024-08" db="EMBL/GenBank/DDBJ databases">
        <title>Gnathostoma spinigerum genome.</title>
        <authorList>
            <person name="Gonzalez-Bertolin B."/>
            <person name="Monzon S."/>
            <person name="Zaballos A."/>
            <person name="Jimenez P."/>
            <person name="Dekumyoy P."/>
            <person name="Varona S."/>
            <person name="Cuesta I."/>
            <person name="Sumanam S."/>
            <person name="Adisakwattana P."/>
            <person name="Gasser R.B."/>
            <person name="Hernandez-Gonzalez A."/>
            <person name="Young N.D."/>
            <person name="Perteguer M.J."/>
        </authorList>
    </citation>
    <scope>NUCLEOTIDE SEQUENCE [LARGE SCALE GENOMIC DNA]</scope>
    <source>
        <strain evidence="1">AL3</strain>
        <tissue evidence="1">Liver</tissue>
    </source>
</reference>
<evidence type="ECO:0000313" key="1">
    <source>
        <dbReference type="EMBL" id="MFH4982973.1"/>
    </source>
</evidence>
<dbReference type="EMBL" id="JBGFUD010010656">
    <property type="protein sequence ID" value="MFH4982973.1"/>
    <property type="molecule type" value="Genomic_DNA"/>
</dbReference>
<proteinExistence type="predicted"/>
<comment type="caution">
    <text evidence="1">The sequence shown here is derived from an EMBL/GenBank/DDBJ whole genome shotgun (WGS) entry which is preliminary data.</text>
</comment>
<name>A0ABD6ESP2_9BILA</name>
<dbReference type="AlphaFoldDB" id="A0ABD6ESP2"/>
<organism evidence="1 2">
    <name type="scientific">Gnathostoma spinigerum</name>
    <dbReference type="NCBI Taxonomy" id="75299"/>
    <lineage>
        <taxon>Eukaryota</taxon>
        <taxon>Metazoa</taxon>
        <taxon>Ecdysozoa</taxon>
        <taxon>Nematoda</taxon>
        <taxon>Chromadorea</taxon>
        <taxon>Rhabditida</taxon>
        <taxon>Spirurina</taxon>
        <taxon>Gnathostomatomorpha</taxon>
        <taxon>Gnathostomatoidea</taxon>
        <taxon>Gnathostomatidae</taxon>
        <taxon>Gnathostoma</taxon>
    </lineage>
</organism>